<dbReference type="AlphaFoldDB" id="A0A0W0SM19"/>
<comment type="caution">
    <text evidence="1">The sequence shown here is derived from an EMBL/GenBank/DDBJ whole genome shotgun (WGS) entry which is preliminary data.</text>
</comment>
<evidence type="ECO:0000313" key="1">
    <source>
        <dbReference type="EMBL" id="KTC84221.1"/>
    </source>
</evidence>
<reference evidence="1 2" key="1">
    <citation type="submission" date="2015-11" db="EMBL/GenBank/DDBJ databases">
        <title>Genomic analysis of 38 Legionella species identifies large and diverse effector repertoires.</title>
        <authorList>
            <person name="Burstein D."/>
            <person name="Amaro F."/>
            <person name="Zusman T."/>
            <person name="Lifshitz Z."/>
            <person name="Cohen O."/>
            <person name="Gilbert J.A."/>
            <person name="Pupko T."/>
            <person name="Shuman H.A."/>
            <person name="Segal G."/>
        </authorList>
    </citation>
    <scope>NUCLEOTIDE SEQUENCE [LARGE SCALE GENOMIC DNA]</scope>
    <source>
        <strain evidence="1 2">ATCC 43878</strain>
    </source>
</reference>
<sequence length="137" mass="15439">MAAQNSWLFYDSLRMRLANKAYTEVRPIAPIDLAFLKQTMGGLVPKVIAVTNSMDSTDSPTTTFRYTTTWFKNLLGNGGAGVLLYVYWQPTAAVVDEVLQLGNGMLGYGQVVAGVYDLFSNRYWMSDHMNWPHEIFQ</sequence>
<keyword evidence="2" id="KW-1185">Reference proteome</keyword>
<dbReference type="RefSeq" id="WP_058441646.1">
    <property type="nucleotide sequence ID" value="NZ_CAAAHU010000003.1"/>
</dbReference>
<dbReference type="OrthoDB" id="5653361at2"/>
<accession>A0A0W0SM19</accession>
<dbReference type="EMBL" id="LNXV01000011">
    <property type="protein sequence ID" value="KTC84221.1"/>
    <property type="molecule type" value="Genomic_DNA"/>
</dbReference>
<evidence type="ECO:0000313" key="2">
    <source>
        <dbReference type="Proteomes" id="UP000054742"/>
    </source>
</evidence>
<name>A0A0W0SM19_9GAMM</name>
<gene>
    <name evidence="1" type="ORF">Lbru_1582</name>
</gene>
<dbReference type="Proteomes" id="UP000054742">
    <property type="component" value="Unassembled WGS sequence"/>
</dbReference>
<proteinExistence type="predicted"/>
<organism evidence="1 2">
    <name type="scientific">Legionella brunensis</name>
    <dbReference type="NCBI Taxonomy" id="29422"/>
    <lineage>
        <taxon>Bacteria</taxon>
        <taxon>Pseudomonadati</taxon>
        <taxon>Pseudomonadota</taxon>
        <taxon>Gammaproteobacteria</taxon>
        <taxon>Legionellales</taxon>
        <taxon>Legionellaceae</taxon>
        <taxon>Legionella</taxon>
    </lineage>
</organism>
<dbReference type="PATRIC" id="fig|29422.6.peg.1674"/>
<protein>
    <submittedName>
        <fullName evidence="1">Uncharacterized protein</fullName>
    </submittedName>
</protein>